<keyword evidence="1 7" id="KW-0637">Prenyltransferase</keyword>
<dbReference type="GO" id="GO:0016831">
    <property type="term" value="F:carboxy-lyase activity"/>
    <property type="evidence" value="ECO:0007669"/>
    <property type="project" value="TreeGrafter"/>
</dbReference>
<dbReference type="GO" id="GO:0106141">
    <property type="term" value="F:flavin prenyltransferase activity"/>
    <property type="evidence" value="ECO:0007669"/>
    <property type="project" value="UniProtKB-EC"/>
</dbReference>
<evidence type="ECO:0000256" key="1">
    <source>
        <dbReference type="ARBA" id="ARBA00022602"/>
    </source>
</evidence>
<comment type="function">
    <text evidence="7">Flavin prenyltransferase that catalyzes the synthesis of the prenylated FMN cofactor (prenyl-FMN) for 4-hydroxy-3-polyprenylbenzoic acid decarboxylase UbiD. The prenyltransferase is metal-independent and links a dimethylallyl moiety from dimethylallyl monophosphate (DMAP) to the flavin N5 and C6 atoms of FMN.</text>
</comment>
<dbReference type="InterPro" id="IPR003382">
    <property type="entry name" value="Flavoprotein"/>
</dbReference>
<keyword evidence="4 7" id="KW-0808">Transferase</keyword>
<feature type="binding site" evidence="7">
    <location>
        <begin position="10"/>
        <end position="12"/>
    </location>
    <ligand>
        <name>FMN</name>
        <dbReference type="ChEBI" id="CHEBI:58210"/>
    </ligand>
</feature>
<dbReference type="NCBIfam" id="TIGR00421">
    <property type="entry name" value="ubiX_pad"/>
    <property type="match status" value="1"/>
</dbReference>
<dbReference type="EMBL" id="JAUCFI010000003">
    <property type="protein sequence ID" value="MDM5284854.1"/>
    <property type="molecule type" value="Genomic_DNA"/>
</dbReference>
<organism evidence="9 10">
    <name type="scientific">Peribacillus frigoritolerans</name>
    <dbReference type="NCBI Taxonomy" id="450367"/>
    <lineage>
        <taxon>Bacteria</taxon>
        <taxon>Bacillati</taxon>
        <taxon>Bacillota</taxon>
        <taxon>Bacilli</taxon>
        <taxon>Bacillales</taxon>
        <taxon>Bacillaceae</taxon>
        <taxon>Peribacillus</taxon>
    </lineage>
</organism>
<name>A0AAJ1QPN9_9BACI</name>
<dbReference type="PANTHER" id="PTHR43374">
    <property type="entry name" value="FLAVIN PRENYLTRANSFERASE"/>
    <property type="match status" value="1"/>
</dbReference>
<comment type="caution">
    <text evidence="7">Lacks conserved residue(s) required for the propagation of feature annotation.</text>
</comment>
<evidence type="ECO:0000256" key="4">
    <source>
        <dbReference type="ARBA" id="ARBA00022679"/>
    </source>
</evidence>
<dbReference type="AlphaFoldDB" id="A0AAJ1QPN9"/>
<reference evidence="9" key="1">
    <citation type="submission" date="2023-06" db="EMBL/GenBank/DDBJ databases">
        <title>Comparative genomics of Bacillaceae isolates and their secondary metabolite potential.</title>
        <authorList>
            <person name="Song L."/>
            <person name="Nielsen L.J."/>
            <person name="Mohite O."/>
            <person name="Xu X."/>
            <person name="Weber T."/>
            <person name="Kovacs A.T."/>
        </authorList>
    </citation>
    <scope>NUCLEOTIDE SEQUENCE</scope>
    <source>
        <strain evidence="9">G1S1</strain>
    </source>
</reference>
<evidence type="ECO:0000256" key="7">
    <source>
        <dbReference type="HAMAP-Rule" id="MF_01984"/>
    </source>
</evidence>
<dbReference type="InterPro" id="IPR004507">
    <property type="entry name" value="UbiX-like"/>
</dbReference>
<feature type="domain" description="Flavoprotein" evidence="8">
    <location>
        <begin position="2"/>
        <end position="172"/>
    </location>
</feature>
<keyword evidence="3 7" id="KW-0288">FMN</keyword>
<dbReference type="Pfam" id="PF02441">
    <property type="entry name" value="Flavoprotein"/>
    <property type="match status" value="1"/>
</dbReference>
<evidence type="ECO:0000256" key="6">
    <source>
        <dbReference type="ARBA" id="ARBA00060793"/>
    </source>
</evidence>
<evidence type="ECO:0000256" key="2">
    <source>
        <dbReference type="ARBA" id="ARBA00022630"/>
    </source>
</evidence>
<protein>
    <recommendedName>
        <fullName evidence="7">Flavin prenyltransferase UbiX</fullName>
        <ecNumber evidence="7">2.5.1.129</ecNumber>
    </recommendedName>
</protein>
<dbReference type="Proteomes" id="UP001238973">
    <property type="component" value="Unassembled WGS sequence"/>
</dbReference>
<feature type="binding site" evidence="7">
    <location>
        <begin position="87"/>
        <end position="90"/>
    </location>
    <ligand>
        <name>FMN</name>
        <dbReference type="ChEBI" id="CHEBI:58210"/>
    </ligand>
</feature>
<dbReference type="RefSeq" id="WP_101225185.1">
    <property type="nucleotide sequence ID" value="NZ_JAOAQM010000001.1"/>
</dbReference>
<comment type="similarity">
    <text evidence="6 7">Belongs to the UbiX/PAD1 family.</text>
</comment>
<evidence type="ECO:0000313" key="10">
    <source>
        <dbReference type="Proteomes" id="UP001238973"/>
    </source>
</evidence>
<evidence type="ECO:0000256" key="5">
    <source>
        <dbReference type="ARBA" id="ARBA00050612"/>
    </source>
</evidence>
<dbReference type="InterPro" id="IPR036551">
    <property type="entry name" value="Flavin_trans-like"/>
</dbReference>
<dbReference type="FunFam" id="3.40.50.1950:FF:000001">
    <property type="entry name" value="Flavin prenyltransferase UbiX"/>
    <property type="match status" value="1"/>
</dbReference>
<proteinExistence type="inferred from homology"/>
<dbReference type="PANTHER" id="PTHR43374:SF1">
    <property type="entry name" value="FLAVIN PRENYLTRANSFERASE PAD1, MITOCHONDRIAL"/>
    <property type="match status" value="1"/>
</dbReference>
<keyword evidence="2 7" id="KW-0285">Flavoprotein</keyword>
<feature type="binding site" evidence="7">
    <location>
        <position position="168"/>
    </location>
    <ligand>
        <name>dimethylallyl phosphate</name>
        <dbReference type="ChEBI" id="CHEBI:88052"/>
    </ligand>
</feature>
<dbReference type="SUPFAM" id="SSF52507">
    <property type="entry name" value="Homo-oligomeric flavin-containing Cys decarboxylases, HFCD"/>
    <property type="match status" value="1"/>
</dbReference>
<comment type="catalytic activity">
    <reaction evidence="5 7">
        <text>dimethylallyl phosphate + FMNH2 = prenylated FMNH2 + phosphate</text>
        <dbReference type="Rhea" id="RHEA:37743"/>
        <dbReference type="ChEBI" id="CHEBI:43474"/>
        <dbReference type="ChEBI" id="CHEBI:57618"/>
        <dbReference type="ChEBI" id="CHEBI:87467"/>
        <dbReference type="ChEBI" id="CHEBI:88052"/>
        <dbReference type="EC" id="2.5.1.129"/>
    </reaction>
</comment>
<evidence type="ECO:0000259" key="8">
    <source>
        <dbReference type="Pfam" id="PF02441"/>
    </source>
</evidence>
<evidence type="ECO:0000313" key="9">
    <source>
        <dbReference type="EMBL" id="MDM5284854.1"/>
    </source>
</evidence>
<accession>A0AAJ1QPN9</accession>
<sequence length="195" mass="21357">MKKIVIGISGASGSIYGIRCLETLNKLQIESHVIISSSAEKTIEYETEYSVEQVKSLCSFVYDSNDIGASISSGSFHVDGMIIAPCSIKTLSSIANSFNDNLITRAADVTLKEQRKLVLMVRETPLHLGHLRLMQSAAENGAVILPPVPSFYHKPTSLDDIVNQSVGKALDQFGIDARLFERWSGLNKDEIITNL</sequence>
<feature type="binding site" evidence="7">
    <location>
        <position position="152"/>
    </location>
    <ligand>
        <name>dimethylallyl phosphate</name>
        <dbReference type="ChEBI" id="CHEBI:88052"/>
    </ligand>
</feature>
<feature type="binding site" evidence="7">
    <location>
        <position position="36"/>
    </location>
    <ligand>
        <name>FMN</name>
        <dbReference type="ChEBI" id="CHEBI:58210"/>
    </ligand>
</feature>
<feature type="binding site" evidence="7">
    <location>
        <position position="122"/>
    </location>
    <ligand>
        <name>FMN</name>
        <dbReference type="ChEBI" id="CHEBI:58210"/>
    </ligand>
</feature>
<comment type="caution">
    <text evidence="9">The sequence shown here is derived from an EMBL/GenBank/DDBJ whole genome shotgun (WGS) entry which is preliminary data.</text>
</comment>
<gene>
    <name evidence="7" type="primary">ubiX</name>
    <name evidence="9" type="ORF">QUF85_16355</name>
</gene>
<dbReference type="Gene3D" id="3.40.50.1950">
    <property type="entry name" value="Flavin prenyltransferase-like"/>
    <property type="match status" value="1"/>
</dbReference>
<evidence type="ECO:0000256" key="3">
    <source>
        <dbReference type="ARBA" id="ARBA00022643"/>
    </source>
</evidence>
<dbReference type="NCBIfam" id="NF004685">
    <property type="entry name" value="PRK06029.1"/>
    <property type="match status" value="1"/>
</dbReference>
<dbReference type="HAMAP" id="MF_01984">
    <property type="entry name" value="ubiX_pad"/>
    <property type="match status" value="1"/>
</dbReference>
<dbReference type="EC" id="2.5.1.129" evidence="7"/>